<comment type="caution">
    <text evidence="3">The sequence shown here is derived from an EMBL/GenBank/DDBJ whole genome shotgun (WGS) entry which is preliminary data.</text>
</comment>
<feature type="domain" description="Secretion system C-terminal sorting" evidence="2">
    <location>
        <begin position="352"/>
        <end position="414"/>
    </location>
</feature>
<gene>
    <name evidence="3" type="ORF">K8089_09110</name>
</gene>
<evidence type="ECO:0000313" key="4">
    <source>
        <dbReference type="Proteomes" id="UP001139461"/>
    </source>
</evidence>
<evidence type="ECO:0000313" key="3">
    <source>
        <dbReference type="EMBL" id="MCG2419180.1"/>
    </source>
</evidence>
<dbReference type="Proteomes" id="UP001139461">
    <property type="component" value="Unassembled WGS sequence"/>
</dbReference>
<dbReference type="NCBIfam" id="TIGR04183">
    <property type="entry name" value="Por_Secre_tail"/>
    <property type="match status" value="1"/>
</dbReference>
<dbReference type="Pfam" id="PF18962">
    <property type="entry name" value="Por_Secre_tail"/>
    <property type="match status" value="1"/>
</dbReference>
<sequence>MMKKLSPNRLLSLLMITLIFTGITVNANIEHYPGNLLSEIPCDEKIVIDCDTVYTADLLPNAGYWTNYTSVPYNYSGSEQVFEFTATSSGLHIMDLDQGAGDADFMIMDACGNLTGNITGFYWTGEHSEYIDLVEGTTYYIIADLYESSGPTTINIKVNCLGDVVISEPDFDCFQGLGIAPSLDAAYNLDPLNPNTFVANDFTVEPNTTFALQQISISTNQVQAPDHGVFNIRENNNGKPGDIIEVIEADATSATAYASMYNEPVYHVVFDLTETVIFTEGIYWLEPKITTPNPSTVWWAATENGTDGAITMLSEDGGTTWAPLEAESIFFVAGACETLGVSDSTSVIFNYFPNPVNGELTIQSQVTVESIEVYNLMGQIVLKSNTISNGKIDLNNLNSGIYLVKATFDGGHTETLKIVKK</sequence>
<proteinExistence type="predicted"/>
<reference evidence="3" key="1">
    <citation type="submission" date="2021-09" db="EMBL/GenBank/DDBJ databases">
        <title>Genome of Aequorivita sp. strain F47161.</title>
        <authorList>
            <person name="Wang Y."/>
        </authorList>
    </citation>
    <scope>NUCLEOTIDE SEQUENCE</scope>
    <source>
        <strain evidence="3">F47161</strain>
    </source>
</reference>
<keyword evidence="1" id="KW-0732">Signal</keyword>
<dbReference type="InterPro" id="IPR026444">
    <property type="entry name" value="Secre_tail"/>
</dbReference>
<accession>A0A9X1U1S5</accession>
<keyword evidence="4" id="KW-1185">Reference proteome</keyword>
<evidence type="ECO:0000259" key="2">
    <source>
        <dbReference type="Pfam" id="PF18962"/>
    </source>
</evidence>
<name>A0A9X1U1S5_9FLAO</name>
<protein>
    <submittedName>
        <fullName evidence="3">T9SS type A sorting domain-containing protein</fullName>
    </submittedName>
</protein>
<dbReference type="AlphaFoldDB" id="A0A9X1U1S5"/>
<dbReference type="RefSeq" id="WP_237602968.1">
    <property type="nucleotide sequence ID" value="NZ_JAIRBA010000015.1"/>
</dbReference>
<dbReference type="EMBL" id="JAIRBA010000015">
    <property type="protein sequence ID" value="MCG2419180.1"/>
    <property type="molecule type" value="Genomic_DNA"/>
</dbReference>
<organism evidence="3 4">
    <name type="scientific">Aequorivita vitellina</name>
    <dbReference type="NCBI Taxonomy" id="2874475"/>
    <lineage>
        <taxon>Bacteria</taxon>
        <taxon>Pseudomonadati</taxon>
        <taxon>Bacteroidota</taxon>
        <taxon>Flavobacteriia</taxon>
        <taxon>Flavobacteriales</taxon>
        <taxon>Flavobacteriaceae</taxon>
        <taxon>Aequorivita</taxon>
    </lineage>
</organism>
<evidence type="ECO:0000256" key="1">
    <source>
        <dbReference type="ARBA" id="ARBA00022729"/>
    </source>
</evidence>